<dbReference type="Gene3D" id="3.90.1150.10">
    <property type="entry name" value="Aspartate Aminotransferase, domain 1"/>
    <property type="match status" value="1"/>
</dbReference>
<reference evidence="7" key="1">
    <citation type="submission" date="2009-10" db="EMBL/GenBank/DDBJ databases">
        <title>Diversity of trophic interactions inside an arsenic-rich microbial ecosystem.</title>
        <authorList>
            <person name="Bertin P.N."/>
            <person name="Heinrich-Salmeron A."/>
            <person name="Pelletier E."/>
            <person name="Goulhen-Chollet F."/>
            <person name="Arsene-Ploetze F."/>
            <person name="Gallien S."/>
            <person name="Calteau A."/>
            <person name="Vallenet D."/>
            <person name="Casiot C."/>
            <person name="Chane-Woon-Ming B."/>
            <person name="Giloteaux L."/>
            <person name="Barakat M."/>
            <person name="Bonnefoy V."/>
            <person name="Bruneel O."/>
            <person name="Chandler M."/>
            <person name="Cleiss J."/>
            <person name="Duran R."/>
            <person name="Elbaz-Poulichet F."/>
            <person name="Fonknechten N."/>
            <person name="Lauga B."/>
            <person name="Mornico D."/>
            <person name="Ortet P."/>
            <person name="Schaeffer C."/>
            <person name="Siguier P."/>
            <person name="Alexander Thil Smith A."/>
            <person name="Van Dorsselaer A."/>
            <person name="Weissenbach J."/>
            <person name="Medigue C."/>
            <person name="Le Paslier D."/>
        </authorList>
    </citation>
    <scope>NUCLEOTIDE SEQUENCE</scope>
</reference>
<dbReference type="PANTHER" id="PTHR43525">
    <property type="entry name" value="PROTEIN MALY"/>
    <property type="match status" value="1"/>
</dbReference>
<gene>
    <name evidence="7" type="ORF">CARN7_1499</name>
</gene>
<evidence type="ECO:0000256" key="2">
    <source>
        <dbReference type="ARBA" id="ARBA00012224"/>
    </source>
</evidence>
<dbReference type="AlphaFoldDB" id="E6QTY2"/>
<name>E6QTY2_9ZZZZ</name>
<dbReference type="InterPro" id="IPR015421">
    <property type="entry name" value="PyrdxlP-dep_Trfase_major"/>
</dbReference>
<keyword evidence="7" id="KW-0032">Aminotransferase</keyword>
<evidence type="ECO:0000313" key="7">
    <source>
        <dbReference type="EMBL" id="CBI10704.1"/>
    </source>
</evidence>
<evidence type="ECO:0000259" key="6">
    <source>
        <dbReference type="Pfam" id="PF00155"/>
    </source>
</evidence>
<dbReference type="InterPro" id="IPR004839">
    <property type="entry name" value="Aminotransferase_I/II_large"/>
</dbReference>
<dbReference type="InterPro" id="IPR015422">
    <property type="entry name" value="PyrdxlP-dep_Trfase_small"/>
</dbReference>
<feature type="domain" description="Aminotransferase class I/classII large" evidence="6">
    <location>
        <begin position="64"/>
        <end position="380"/>
    </location>
</feature>
<dbReference type="NCBIfam" id="TIGR04350">
    <property type="entry name" value="C_S_lyase_PatB"/>
    <property type="match status" value="1"/>
</dbReference>
<organism evidence="7">
    <name type="scientific">mine drainage metagenome</name>
    <dbReference type="NCBI Taxonomy" id="410659"/>
    <lineage>
        <taxon>unclassified sequences</taxon>
        <taxon>metagenomes</taxon>
        <taxon>ecological metagenomes</taxon>
    </lineage>
</organism>
<evidence type="ECO:0000256" key="3">
    <source>
        <dbReference type="ARBA" id="ARBA00022898"/>
    </source>
</evidence>
<protein>
    <recommendedName>
        <fullName evidence="2">cysteine-S-conjugate beta-lyase</fullName>
        <ecNumber evidence="2">4.4.1.13</ecNumber>
    </recommendedName>
</protein>
<dbReference type="CDD" id="cd00609">
    <property type="entry name" value="AAT_like"/>
    <property type="match status" value="1"/>
</dbReference>
<keyword evidence="4" id="KW-0456">Lyase</keyword>
<comment type="caution">
    <text evidence="7">The sequence shown here is derived from an EMBL/GenBank/DDBJ whole genome shotgun (WGS) entry which is preliminary data.</text>
</comment>
<keyword evidence="3" id="KW-0663">Pyridoxal phosphate</keyword>
<dbReference type="GO" id="GO:0030170">
    <property type="term" value="F:pyridoxal phosphate binding"/>
    <property type="evidence" value="ECO:0007669"/>
    <property type="project" value="InterPro"/>
</dbReference>
<dbReference type="InterPro" id="IPR015424">
    <property type="entry name" value="PyrdxlP-dep_Trfase"/>
</dbReference>
<dbReference type="EMBL" id="CABR01000102">
    <property type="protein sequence ID" value="CBI10704.1"/>
    <property type="molecule type" value="Genomic_DNA"/>
</dbReference>
<evidence type="ECO:0000256" key="5">
    <source>
        <dbReference type="ARBA" id="ARBA00037974"/>
    </source>
</evidence>
<comment type="similarity">
    <text evidence="5">Belongs to the class-II pyridoxal-phosphate-dependent aminotransferase family. MalY/PatB cystathionine beta-lyase subfamily.</text>
</comment>
<evidence type="ECO:0000256" key="4">
    <source>
        <dbReference type="ARBA" id="ARBA00023239"/>
    </source>
</evidence>
<dbReference type="Gene3D" id="3.40.640.10">
    <property type="entry name" value="Type I PLP-dependent aspartate aminotransferase-like (Major domain)"/>
    <property type="match status" value="1"/>
</dbReference>
<dbReference type="InterPro" id="IPR051798">
    <property type="entry name" value="Class-II_PLP-Dep_Aminotrans"/>
</dbReference>
<accession>E6QTY2</accession>
<keyword evidence="7" id="KW-0808">Transferase</keyword>
<dbReference type="Pfam" id="PF00155">
    <property type="entry name" value="Aminotran_1_2"/>
    <property type="match status" value="1"/>
</dbReference>
<dbReference type="PANTHER" id="PTHR43525:SF1">
    <property type="entry name" value="PROTEIN MALY"/>
    <property type="match status" value="1"/>
</dbReference>
<sequence length="395" mass="44473">MGAPALSFDFDQPLDRTGTHSLKWDSRLSRFGSHDVLPLWVADMDFPGPLQVTEALIARAKHPIYGYTIAHQGVYDSLINWTQDQFDLSLQRDQILLAPGVLASFRLILQTFTAPGDGVILQTPLYAPFQLAIHANGRVPIENPLILEDIDGHLHYRMNLPHLEQCAALGAKILVLCSPHNPVGRVWQHDELQAVLEIARRYQLLIFSDEIHADLIYPEFRHIPLAQLAREDDRLIMAVSPGKTFNQPGLGLAALIIMNDETRARMLSVMTDMTTHNPFSLTAWEAAYHHGTMWRNALMLYLRDSREQILHAIHQHWPLVRPISPQGTVLIWLDCRAYGLDDTALQALFVETYHLGLSPGIQFGHPGSGFMRLNLATPRQRLLAAIATGKPLQFK</sequence>
<dbReference type="GO" id="GO:0008483">
    <property type="term" value="F:transaminase activity"/>
    <property type="evidence" value="ECO:0007669"/>
    <property type="project" value="UniProtKB-KW"/>
</dbReference>
<evidence type="ECO:0000256" key="1">
    <source>
        <dbReference type="ARBA" id="ARBA00001933"/>
    </source>
</evidence>
<dbReference type="EC" id="4.4.1.13" evidence="2"/>
<dbReference type="GO" id="GO:0047804">
    <property type="term" value="F:cysteine-S-conjugate beta-lyase activity"/>
    <property type="evidence" value="ECO:0007669"/>
    <property type="project" value="UniProtKB-EC"/>
</dbReference>
<dbReference type="SUPFAM" id="SSF53383">
    <property type="entry name" value="PLP-dependent transferases"/>
    <property type="match status" value="1"/>
</dbReference>
<comment type="cofactor">
    <cofactor evidence="1">
        <name>pyridoxal 5'-phosphate</name>
        <dbReference type="ChEBI" id="CHEBI:597326"/>
    </cofactor>
</comment>
<proteinExistence type="inferred from homology"/>
<dbReference type="InterPro" id="IPR027619">
    <property type="entry name" value="C-S_lyase_PatB-like"/>
</dbReference>